<gene>
    <name evidence="2" type="ORF">ISG29_12875</name>
</gene>
<comment type="caution">
    <text evidence="2">The sequence shown here is derived from an EMBL/GenBank/DDBJ whole genome shotgun (WGS) entry which is preliminary data.</text>
</comment>
<evidence type="ECO:0000313" key="2">
    <source>
        <dbReference type="EMBL" id="MBF4162584.1"/>
    </source>
</evidence>
<dbReference type="RefSeq" id="WP_194503850.1">
    <property type="nucleotide sequence ID" value="NZ_JADIVZ010000006.1"/>
</dbReference>
<sequence>MTRLRVVRTQVLTNAEQIEAVFSQPTLFRLAAEVPYRQPVGRPPLHPAWALLGYGILARIFRSGARTEAELASPGVWQRILDTVSAVRAAHPDLDIPAGNPIRPPDWAAWKNARNRYFTDPEILRRLQDVFSETAVEQARTLGLLRPTGDGSLCHPSPTRVVYGDGTVIRPLYRPPAARRATDPDTGEVTITYLDTDGTPIDAPRRRFDPDAADYHGHTGSVHGQNYVGLYARGDQPHQRVVLAVDRVPRPGQEADTAVACFQRIHPLLGNGVQAFVYDGAVRGTHIDHLMTECGVLVINKVHGTHGRTRAARDSEQQRWHMLGTWEHDTPTGPCTHHLAAIDGAVHEFALDETGTPVPRHRLVRRQVKRPRRRSGRYHFNVAYEVPCPGGDFLAWVTPHAEHGDTEHARADAVRVIAQGDDDFARLYGLRNDSESFNSQLKRTLLVDRAMSLGGQRQLLDVLCFAVLNNTTNAYRAAGRTTGTQGHTGSQGLTGSPSRMLDAA</sequence>
<dbReference type="Proteomes" id="UP000656804">
    <property type="component" value="Unassembled WGS sequence"/>
</dbReference>
<dbReference type="EMBL" id="JADIVZ010000006">
    <property type="protein sequence ID" value="MBF4162584.1"/>
    <property type="molecule type" value="Genomic_DNA"/>
</dbReference>
<feature type="compositionally biased region" description="Low complexity" evidence="1">
    <location>
        <begin position="479"/>
        <end position="496"/>
    </location>
</feature>
<feature type="region of interest" description="Disordered" evidence="1">
    <location>
        <begin position="479"/>
        <end position="504"/>
    </location>
</feature>
<organism evidence="2 3">
    <name type="scientific">Nocardioides acrostichi</name>
    <dbReference type="NCBI Taxonomy" id="2784339"/>
    <lineage>
        <taxon>Bacteria</taxon>
        <taxon>Bacillati</taxon>
        <taxon>Actinomycetota</taxon>
        <taxon>Actinomycetes</taxon>
        <taxon>Propionibacteriales</taxon>
        <taxon>Nocardioidaceae</taxon>
        <taxon>Nocardioides</taxon>
    </lineage>
</organism>
<evidence type="ECO:0000313" key="3">
    <source>
        <dbReference type="Proteomes" id="UP000656804"/>
    </source>
</evidence>
<name>A0A930V209_9ACTN</name>
<evidence type="ECO:0008006" key="4">
    <source>
        <dbReference type="Google" id="ProtNLM"/>
    </source>
</evidence>
<evidence type="ECO:0000256" key="1">
    <source>
        <dbReference type="SAM" id="MobiDB-lite"/>
    </source>
</evidence>
<protein>
    <recommendedName>
        <fullName evidence="4">Transposase</fullName>
    </recommendedName>
</protein>
<reference evidence="2" key="1">
    <citation type="submission" date="2020-11" db="EMBL/GenBank/DDBJ databases">
        <title>Nocardioides sp. CBS4Y-1, whole genome shotgun sequence.</title>
        <authorList>
            <person name="Tuo L."/>
        </authorList>
    </citation>
    <scope>NUCLEOTIDE SEQUENCE</scope>
    <source>
        <strain evidence="2">CBS4Y-1</strain>
    </source>
</reference>
<dbReference type="AlphaFoldDB" id="A0A930V209"/>
<accession>A0A930V209</accession>
<proteinExistence type="predicted"/>
<keyword evidence="3" id="KW-1185">Reference proteome</keyword>